<dbReference type="RefSeq" id="WP_092668274.1">
    <property type="nucleotide sequence ID" value="NZ_FOXS01000001.1"/>
</dbReference>
<dbReference type="AlphaFoldDB" id="A0A1I5T4A4"/>
<keyword evidence="3" id="KW-1185">Reference proteome</keyword>
<reference evidence="3" key="1">
    <citation type="submission" date="2016-10" db="EMBL/GenBank/DDBJ databases">
        <authorList>
            <person name="Varghese N."/>
            <person name="Submissions S."/>
        </authorList>
    </citation>
    <scope>NUCLEOTIDE SEQUENCE [LARGE SCALE GENOMIC DNA]</scope>
    <source>
        <strain evidence="3">OR362-8,ATCC BAA-1266,JCM 13504</strain>
    </source>
</reference>
<gene>
    <name evidence="2" type="ORF">SAMN04515668_0312</name>
</gene>
<dbReference type="PROSITE" id="PS50093">
    <property type="entry name" value="PKD"/>
    <property type="match status" value="1"/>
</dbReference>
<dbReference type="InterPro" id="IPR035986">
    <property type="entry name" value="PKD_dom_sf"/>
</dbReference>
<dbReference type="CDD" id="cd00146">
    <property type="entry name" value="PKD"/>
    <property type="match status" value="1"/>
</dbReference>
<accession>A0A1I5T4A4</accession>
<dbReference type="SUPFAM" id="SSF63829">
    <property type="entry name" value="Calcium-dependent phosphotriesterase"/>
    <property type="match status" value="1"/>
</dbReference>
<organism evidence="2 3">
    <name type="scientific">Hymenobacter arizonensis</name>
    <name type="common">Siccationidurans arizonensis</name>
    <dbReference type="NCBI Taxonomy" id="1227077"/>
    <lineage>
        <taxon>Bacteria</taxon>
        <taxon>Pseudomonadati</taxon>
        <taxon>Bacteroidota</taxon>
        <taxon>Cytophagia</taxon>
        <taxon>Cytophagales</taxon>
        <taxon>Hymenobacteraceae</taxon>
        <taxon>Hymenobacter</taxon>
    </lineage>
</organism>
<name>A0A1I5T4A4_HYMAR</name>
<dbReference type="Proteomes" id="UP000199029">
    <property type="component" value="Unassembled WGS sequence"/>
</dbReference>
<dbReference type="Pfam" id="PF18911">
    <property type="entry name" value="PKD_4"/>
    <property type="match status" value="1"/>
</dbReference>
<dbReference type="EMBL" id="FOXS01000001">
    <property type="protein sequence ID" value="SFP77843.1"/>
    <property type="molecule type" value="Genomic_DNA"/>
</dbReference>
<evidence type="ECO:0000259" key="1">
    <source>
        <dbReference type="PROSITE" id="PS50093"/>
    </source>
</evidence>
<feature type="domain" description="PKD" evidence="1">
    <location>
        <begin position="441"/>
        <end position="504"/>
    </location>
</feature>
<dbReference type="InterPro" id="IPR000601">
    <property type="entry name" value="PKD_dom"/>
</dbReference>
<dbReference type="SUPFAM" id="SSF49299">
    <property type="entry name" value="PKD domain"/>
    <property type="match status" value="1"/>
</dbReference>
<sequence>MPSALLRYAFVLVGLCLFAGPCWAQREYYNWYFGNRAGITFNGGVSPLTDSGILGPGSVSMSDSAGRFVFASDNYSVLNRQGAALPNGDSIAGRNFTNVNGMLSVRQPGHASRYYLFHSINVRGGLFYPAFSYSVVDMSANAGLGRVVEKSISVRLPGIPNLPSGQLQAYSNSDFALVRHANGRDQWLVLQNSQRRYLSYLLGPAGLDTIPVLSLVPRERVHGGVSGVSAASIRAAPNGRKLVLSEVEHSRSIINQQVFLTKYLVTELTDFDPQTGRVSNPTLIVENFVPKTQRAQFSFLGVAGLAFSPDGSKLYLDTIQSREIWQYDLLAGSPAAIGASRMVCGRLQNAAISTSNLQLGPDGKIYAANGQNYLGRINTPNARGLASQYQDSAIFLGSMREASHFLPRTTNDLNLPPVVVTGAGSIAAGTICAGETVNFVSSLSPFLTAAAYSWNFGDAASGPLNTAAGQAPAHRYDQSGTYTVTLRVTATDGQQFTTTQSVRVLPVPQVVLLGDTILCESSTRLLSASEQPMGSTYRWQDGSTNNSFTAAGSGLYQVTVTNPLGCSATATIKIRTKDCPDLPNIITPNADGLNEVFVLRGLQAPQWRLQVYNRWGQGIYEADAYANDWKAGGQPAGVYYYLLTKTASGQKIKGWLEVKR</sequence>
<dbReference type="Gene3D" id="2.60.40.10">
    <property type="entry name" value="Immunoglobulins"/>
    <property type="match status" value="1"/>
</dbReference>
<evidence type="ECO:0000313" key="3">
    <source>
        <dbReference type="Proteomes" id="UP000199029"/>
    </source>
</evidence>
<proteinExistence type="predicted"/>
<dbReference type="InterPro" id="IPR013783">
    <property type="entry name" value="Ig-like_fold"/>
</dbReference>
<dbReference type="InterPro" id="IPR022409">
    <property type="entry name" value="PKD/Chitinase_dom"/>
</dbReference>
<protein>
    <submittedName>
        <fullName evidence="2">Gliding motility-associated C-terminal domain-containing protein</fullName>
    </submittedName>
</protein>
<dbReference type="Pfam" id="PF13585">
    <property type="entry name" value="CHU_C"/>
    <property type="match status" value="1"/>
</dbReference>
<evidence type="ECO:0000313" key="2">
    <source>
        <dbReference type="EMBL" id="SFP77843.1"/>
    </source>
</evidence>
<dbReference type="STRING" id="1227077.SAMN04515668_0312"/>
<dbReference type="OrthoDB" id="9765926at2"/>
<dbReference type="SMART" id="SM00089">
    <property type="entry name" value="PKD"/>
    <property type="match status" value="1"/>
</dbReference>